<dbReference type="Proteomes" id="UP001055453">
    <property type="component" value="Chromosome"/>
</dbReference>
<protein>
    <recommendedName>
        <fullName evidence="3">D-glycerate dehydrogenase</fullName>
    </recommendedName>
</protein>
<gene>
    <name evidence="1" type="ORF">ANSO36C_28670</name>
</gene>
<proteinExistence type="predicted"/>
<accession>A0ABM7Z279</accession>
<evidence type="ECO:0000313" key="1">
    <source>
        <dbReference type="EMBL" id="BDI17065.1"/>
    </source>
</evidence>
<organism evidence="1 2">
    <name type="scientific">Nostoc cf. commune SO-36</name>
    <dbReference type="NCBI Taxonomy" id="449208"/>
    <lineage>
        <taxon>Bacteria</taxon>
        <taxon>Bacillati</taxon>
        <taxon>Cyanobacteriota</taxon>
        <taxon>Cyanophyceae</taxon>
        <taxon>Nostocales</taxon>
        <taxon>Nostocaceae</taxon>
        <taxon>Nostoc</taxon>
    </lineage>
</organism>
<dbReference type="Gene3D" id="3.40.50.720">
    <property type="entry name" value="NAD(P)-binding Rossmann-like Domain"/>
    <property type="match status" value="1"/>
</dbReference>
<evidence type="ECO:0000313" key="2">
    <source>
        <dbReference type="Proteomes" id="UP001055453"/>
    </source>
</evidence>
<name>A0ABM7Z279_NOSCO</name>
<reference evidence="1" key="1">
    <citation type="submission" date="2022-04" db="EMBL/GenBank/DDBJ databases">
        <title>Complete genome sequence of a cyanobacterium, Nostoc sp. SO-36, isolated in Antarctica.</title>
        <authorList>
            <person name="Kanesaki Y."/>
            <person name="Effendi D."/>
            <person name="Sakamoto T."/>
            <person name="Ohtani S."/>
            <person name="Awai K."/>
        </authorList>
    </citation>
    <scope>NUCLEOTIDE SEQUENCE</scope>
    <source>
        <strain evidence="1">SO-36</strain>
    </source>
</reference>
<dbReference type="EMBL" id="AP025732">
    <property type="protein sequence ID" value="BDI17065.1"/>
    <property type="molecule type" value="Genomic_DNA"/>
</dbReference>
<sequence length="79" mass="9176">MLQAKVFVTRRLPIELEQLRSLTTVEVWPERQPPPYEILLEKVKEIDGLLCLLTDQIDRQLIDSGKLKNQNRFPAIACC</sequence>
<dbReference type="RefSeq" id="WP_323374586.1">
    <property type="nucleotide sequence ID" value="NZ_AP025732.1"/>
</dbReference>
<dbReference type="SUPFAM" id="SSF52283">
    <property type="entry name" value="Formate/glycerate dehydrogenase catalytic domain-like"/>
    <property type="match status" value="1"/>
</dbReference>
<evidence type="ECO:0008006" key="3">
    <source>
        <dbReference type="Google" id="ProtNLM"/>
    </source>
</evidence>
<keyword evidence="2" id="KW-1185">Reference proteome</keyword>